<evidence type="ECO:0000256" key="3">
    <source>
        <dbReference type="ARBA" id="ARBA00022679"/>
    </source>
</evidence>
<keyword evidence="4" id="KW-0677">Repeat</keyword>
<organism evidence="10 11">
    <name type="scientific">Dillenia turbinata</name>
    <dbReference type="NCBI Taxonomy" id="194707"/>
    <lineage>
        <taxon>Eukaryota</taxon>
        <taxon>Viridiplantae</taxon>
        <taxon>Streptophyta</taxon>
        <taxon>Embryophyta</taxon>
        <taxon>Tracheophyta</taxon>
        <taxon>Spermatophyta</taxon>
        <taxon>Magnoliopsida</taxon>
        <taxon>eudicotyledons</taxon>
        <taxon>Gunneridae</taxon>
        <taxon>Pentapetalae</taxon>
        <taxon>Dilleniales</taxon>
        <taxon>Dilleniaceae</taxon>
        <taxon>Dillenia</taxon>
    </lineage>
</organism>
<evidence type="ECO:0000256" key="4">
    <source>
        <dbReference type="ARBA" id="ARBA00022737"/>
    </source>
</evidence>
<dbReference type="InterPro" id="IPR001878">
    <property type="entry name" value="Znf_CCHC"/>
</dbReference>
<evidence type="ECO:0000256" key="2">
    <source>
        <dbReference type="ARBA" id="ARBA00022602"/>
    </source>
</evidence>
<proteinExistence type="inferred from homology"/>
<evidence type="ECO:0000256" key="8">
    <source>
        <dbReference type="SAM" id="MobiDB-lite"/>
    </source>
</evidence>
<dbReference type="AlphaFoldDB" id="A0AAN8ZPM9"/>
<dbReference type="SUPFAM" id="SSF48439">
    <property type="entry name" value="Protein prenylyltransferase"/>
    <property type="match status" value="1"/>
</dbReference>
<keyword evidence="3 7" id="KW-0808">Transferase</keyword>
<comment type="catalytic activity">
    <reaction evidence="5 7">
        <text>geranylgeranyl diphosphate + L-cysteinyl-[protein] = S-geranylgeranyl-L-cysteinyl-[protein] + diphosphate</text>
        <dbReference type="Rhea" id="RHEA:21240"/>
        <dbReference type="Rhea" id="RHEA-COMP:10131"/>
        <dbReference type="Rhea" id="RHEA-COMP:11537"/>
        <dbReference type="ChEBI" id="CHEBI:29950"/>
        <dbReference type="ChEBI" id="CHEBI:33019"/>
        <dbReference type="ChEBI" id="CHEBI:57533"/>
        <dbReference type="ChEBI" id="CHEBI:86021"/>
        <dbReference type="EC" id="2.5.1.60"/>
    </reaction>
</comment>
<name>A0AAN8ZPM9_9MAGN</name>
<dbReference type="GO" id="GO:0004663">
    <property type="term" value="F:Rab geranylgeranyltransferase activity"/>
    <property type="evidence" value="ECO:0007669"/>
    <property type="project" value="UniProtKB-UniRule"/>
</dbReference>
<evidence type="ECO:0000256" key="5">
    <source>
        <dbReference type="ARBA" id="ARBA00047658"/>
    </source>
</evidence>
<keyword evidence="11" id="KW-1185">Reference proteome</keyword>
<dbReference type="Pfam" id="PF13516">
    <property type="entry name" value="LRR_6"/>
    <property type="match status" value="1"/>
</dbReference>
<dbReference type="PANTHER" id="PTHR11129">
    <property type="entry name" value="PROTEIN FARNESYLTRANSFERASE ALPHA SUBUNIT/RAB GERANYLGERANYL TRANSFERASE ALPHA SUBUNIT"/>
    <property type="match status" value="1"/>
</dbReference>
<dbReference type="EC" id="2.5.1.60" evidence="7"/>
<feature type="domain" description="CCHC-type" evidence="9">
    <location>
        <begin position="229"/>
        <end position="244"/>
    </location>
</feature>
<dbReference type="InterPro" id="IPR002088">
    <property type="entry name" value="Prenyl_trans_a"/>
</dbReference>
<dbReference type="EMBL" id="JBAMMX010000004">
    <property type="protein sequence ID" value="KAK6942063.1"/>
    <property type="molecule type" value="Genomic_DNA"/>
</dbReference>
<dbReference type="Proteomes" id="UP001370490">
    <property type="component" value="Unassembled WGS sequence"/>
</dbReference>
<evidence type="ECO:0000313" key="10">
    <source>
        <dbReference type="EMBL" id="KAK6942063.1"/>
    </source>
</evidence>
<keyword evidence="6" id="KW-0479">Metal-binding</keyword>
<dbReference type="PROSITE" id="PS50158">
    <property type="entry name" value="ZF_CCHC"/>
    <property type="match status" value="1"/>
</dbReference>
<dbReference type="GO" id="GO:0097354">
    <property type="term" value="P:prenylation"/>
    <property type="evidence" value="ECO:0007669"/>
    <property type="project" value="UniProtKB-UniRule"/>
</dbReference>
<dbReference type="Gene3D" id="1.25.40.120">
    <property type="entry name" value="Protein prenylyltransferase"/>
    <property type="match status" value="2"/>
</dbReference>
<evidence type="ECO:0000256" key="6">
    <source>
        <dbReference type="PROSITE-ProRule" id="PRU00047"/>
    </source>
</evidence>
<dbReference type="InterPro" id="IPR032675">
    <property type="entry name" value="LRR_dom_sf"/>
</dbReference>
<accession>A0AAN8ZPM9</accession>
<evidence type="ECO:0000259" key="9">
    <source>
        <dbReference type="PROSITE" id="PS50158"/>
    </source>
</evidence>
<dbReference type="PANTHER" id="PTHR11129:SF2">
    <property type="entry name" value="GERANYLGERANYL TRANSFERASE TYPE-2 SUBUNIT ALPHA"/>
    <property type="match status" value="1"/>
</dbReference>
<dbReference type="GO" id="GO:0008270">
    <property type="term" value="F:zinc ion binding"/>
    <property type="evidence" value="ECO:0007669"/>
    <property type="project" value="UniProtKB-KW"/>
</dbReference>
<comment type="caution">
    <text evidence="10">The sequence shown here is derived from an EMBL/GenBank/DDBJ whole genome shotgun (WGS) entry which is preliminary data.</text>
</comment>
<feature type="region of interest" description="Disordered" evidence="8">
    <location>
        <begin position="1"/>
        <end position="20"/>
    </location>
</feature>
<dbReference type="PROSITE" id="PS51147">
    <property type="entry name" value="PFTA"/>
    <property type="match status" value="5"/>
</dbReference>
<evidence type="ECO:0000313" key="11">
    <source>
        <dbReference type="Proteomes" id="UP001370490"/>
    </source>
</evidence>
<reference evidence="10 11" key="1">
    <citation type="submission" date="2023-12" db="EMBL/GenBank/DDBJ databases">
        <title>A high-quality genome assembly for Dillenia turbinata (Dilleniales).</title>
        <authorList>
            <person name="Chanderbali A."/>
        </authorList>
    </citation>
    <scope>NUCLEOTIDE SEQUENCE [LARGE SCALE GENOMIC DNA]</scope>
    <source>
        <strain evidence="10">LSX21</strain>
        <tissue evidence="10">Leaf</tissue>
    </source>
</reference>
<comment type="function">
    <text evidence="7">Catalyzes the transfer of a geranyl-geranyl moiety from geranyl-geranyl pyrophosphate to cysteines occuring in specific C-terminal amino acid sequences.</text>
</comment>
<keyword evidence="6" id="KW-0863">Zinc-finger</keyword>
<gene>
    <name evidence="10" type="ORF">RJ641_027440</name>
</gene>
<comment type="similarity">
    <text evidence="1 7">Belongs to the protein prenyltransferase subunit alpha family.</text>
</comment>
<evidence type="ECO:0000256" key="1">
    <source>
        <dbReference type="ARBA" id="ARBA00006734"/>
    </source>
</evidence>
<dbReference type="PROSITE" id="PS51450">
    <property type="entry name" value="LRR"/>
    <property type="match status" value="1"/>
</dbReference>
<dbReference type="Gene3D" id="3.80.10.10">
    <property type="entry name" value="Ribonuclease Inhibitor"/>
    <property type="match status" value="1"/>
</dbReference>
<sequence>MHGRPRKPTKPEDEEARAAKSAKLRSLQSQFLHNHHNKIYTKEALELSAKLLEINPEFYTAWNYRKLALQHHLSLSHSDSNLEDDVINSLLNEELRVVNPLLSFSVTESALRQNFKSYGAWHHRKWVLAKGHSSVDHEMRLLHKFQKADPRNFHAWNYRRFVAELMKRSEEEELKFTTDMINTNISNYSAWHNRSDWRKETKLAGKQKVVEAIEVSRPTNPYAKPTLGKCFKCNQSGDRSSDCPLRKSALLSFLLRRGVRGFSPKEKVLTEEFELVHQAIFTDEDDQSGWFYHLWLLDQTINLDVPLLISSWPAHGSDLTATVDGYLEDCSCFSSMGFYSKTRKFPLVLYFNHPVEGVSPSTVEVNYAFSAKNEFIWTPLSRNNSGTARAWVTHLNFPDVKVDSSNTYSVEVSLGNTQGIISLSGFHYSHPLRFAFTVRILPHSSESAGEQSSMVAWKEEYFHPIHESSLIISVNQTSNNVDNELSKWHIDTINDEITLFRDLLSVTNCKIGKLTLARLLVAHDALMQQNKAFYKMLHSEEVLELYNDLMKMDPSHCEYYKRERGFALMREVTANKESLLKHCFCYKGLMPLSLASSICLRLNAFSLSQIGCIEQLLWVQMLDLSHNELHSIEGVMVVVGKMVDVEILRGLEAMQLLSCLNLSHNKISSFTALEPLTLLKSLTVLDISFNEIGAHSIDTTRYLCPSPLSHTGEWNVTDFEAAHIEVKKYWEAFVFFKGMPLMQLDIMGNVINDENFKSFLVKLIPTIRWLDGEELH</sequence>
<keyword evidence="6" id="KW-0862">Zinc</keyword>
<dbReference type="GO" id="GO:0005968">
    <property type="term" value="C:Rab-protein geranylgeranyltransferase complex"/>
    <property type="evidence" value="ECO:0007669"/>
    <property type="project" value="TreeGrafter"/>
</dbReference>
<dbReference type="SUPFAM" id="SSF52058">
    <property type="entry name" value="L domain-like"/>
    <property type="match status" value="1"/>
</dbReference>
<dbReference type="GO" id="GO:0003676">
    <property type="term" value="F:nucleic acid binding"/>
    <property type="evidence" value="ECO:0007669"/>
    <property type="project" value="InterPro"/>
</dbReference>
<dbReference type="InterPro" id="IPR001611">
    <property type="entry name" value="Leu-rich_rpt"/>
</dbReference>
<keyword evidence="2 7" id="KW-0637">Prenyltransferase</keyword>
<evidence type="ECO:0000256" key="7">
    <source>
        <dbReference type="RuleBase" id="RU367120"/>
    </source>
</evidence>
<dbReference type="Pfam" id="PF01239">
    <property type="entry name" value="PPTA"/>
    <property type="match status" value="5"/>
</dbReference>
<protein>
    <recommendedName>
        <fullName evidence="7">Geranylgeranyl transferase type-2 subunit alpha</fullName>
        <ecNumber evidence="7">2.5.1.60</ecNumber>
    </recommendedName>
    <alternativeName>
        <fullName evidence="7">Geranylgeranyl transferase type II subunit alpha</fullName>
    </alternativeName>
</protein>